<dbReference type="InterPro" id="IPR024079">
    <property type="entry name" value="MetalloPept_cat_dom_sf"/>
</dbReference>
<evidence type="ECO:0000313" key="1">
    <source>
        <dbReference type="EMBL" id="MFB2893687.1"/>
    </source>
</evidence>
<protein>
    <recommendedName>
        <fullName evidence="3">Peptidase M10 metallopeptidase domain-containing protein</fullName>
    </recommendedName>
</protein>
<gene>
    <name evidence="1" type="ORF">ACE1CI_12315</name>
</gene>
<dbReference type="Gene3D" id="3.40.390.10">
    <property type="entry name" value="Collagenase (Catalytic Domain)"/>
    <property type="match status" value="1"/>
</dbReference>
<reference evidence="1 2" key="1">
    <citation type="submission" date="2024-09" db="EMBL/GenBank/DDBJ databases">
        <title>Floridaenema gen nov. (Aerosakkonemataceae, Aerosakkonematales ord. nov., Cyanobacteria) from benthic tropical and subtropical fresh waters, with the description of four new species.</title>
        <authorList>
            <person name="Moretto J.A."/>
            <person name="Berthold D.E."/>
            <person name="Lefler F.W."/>
            <person name="Huang I.-S."/>
            <person name="Laughinghouse H. IV."/>
        </authorList>
    </citation>
    <scope>NUCLEOTIDE SEQUENCE [LARGE SCALE GENOMIC DNA]</scope>
    <source>
        <strain evidence="1 2">BLCC-F50</strain>
    </source>
</reference>
<evidence type="ECO:0008006" key="3">
    <source>
        <dbReference type="Google" id="ProtNLM"/>
    </source>
</evidence>
<dbReference type="EMBL" id="JBHFNR010000082">
    <property type="protein sequence ID" value="MFB2893687.1"/>
    <property type="molecule type" value="Genomic_DNA"/>
</dbReference>
<accession>A0ABV4XRG8</accession>
<comment type="caution">
    <text evidence="1">The sequence shown here is derived from an EMBL/GenBank/DDBJ whole genome shotgun (WGS) entry which is preliminary data.</text>
</comment>
<dbReference type="RefSeq" id="WP_413263344.1">
    <property type="nucleotide sequence ID" value="NZ_JBHFNR010000082.1"/>
</dbReference>
<dbReference type="SUPFAM" id="SSF55486">
    <property type="entry name" value="Metalloproteases ('zincins'), catalytic domain"/>
    <property type="match status" value="1"/>
</dbReference>
<sequence>MDANNDKKVDSISVLIDQSNNGLDVVSNTTNPGNTEWNFGTTLNDVKLYKVTDTNKNGKIDPGETATQVQLQSSQVVFGSGLSKGDVTINFTPDAVGSLYVIGVKYDTNSVVGLPQGTLPTVKYTFNTDVGKNGTIEETDLKGITLKYKQAITALTLNGTAIAGGAILTQNELSPVVNAAIDYWAAQGVNSDSLDKLRHTDVLIGDLGGTLLGSTDGSTVQIDDDADGHGWSSSLDQVAVGKADLLSTVTHEFGHVLGLEHDVMGEKLGLGERHLPLDNDELDLLKKQYSNLFATQTF</sequence>
<evidence type="ECO:0000313" key="2">
    <source>
        <dbReference type="Proteomes" id="UP001576784"/>
    </source>
</evidence>
<keyword evidence="2" id="KW-1185">Reference proteome</keyword>
<organism evidence="1 2">
    <name type="scientific">Floridaenema flaviceps BLCC-F50</name>
    <dbReference type="NCBI Taxonomy" id="3153642"/>
    <lineage>
        <taxon>Bacteria</taxon>
        <taxon>Bacillati</taxon>
        <taxon>Cyanobacteriota</taxon>
        <taxon>Cyanophyceae</taxon>
        <taxon>Oscillatoriophycideae</taxon>
        <taxon>Aerosakkonematales</taxon>
        <taxon>Aerosakkonemataceae</taxon>
        <taxon>Floridanema</taxon>
        <taxon>Floridanema flaviceps</taxon>
    </lineage>
</organism>
<dbReference type="Proteomes" id="UP001576784">
    <property type="component" value="Unassembled WGS sequence"/>
</dbReference>
<proteinExistence type="predicted"/>
<name>A0ABV4XRG8_9CYAN</name>